<dbReference type="Pfam" id="PF00046">
    <property type="entry name" value="Homeodomain"/>
    <property type="match status" value="1"/>
</dbReference>
<dbReference type="CDD" id="cd00086">
    <property type="entry name" value="homeodomain"/>
    <property type="match status" value="1"/>
</dbReference>
<keyword evidence="6 8" id="KW-0539">Nucleus</keyword>
<dbReference type="Gene3D" id="1.10.10.60">
    <property type="entry name" value="Homeodomain-like"/>
    <property type="match status" value="1"/>
</dbReference>
<evidence type="ECO:0000256" key="7">
    <source>
        <dbReference type="ARBA" id="ARBA00025748"/>
    </source>
</evidence>
<proteinExistence type="inferred from homology"/>
<dbReference type="InterPro" id="IPR045224">
    <property type="entry name" value="HDZip_class_I_plant"/>
</dbReference>
<keyword evidence="14" id="KW-1185">Reference proteome</keyword>
<evidence type="ECO:0000313" key="14">
    <source>
        <dbReference type="Proteomes" id="UP000325577"/>
    </source>
</evidence>
<dbReference type="GO" id="GO:0005634">
    <property type="term" value="C:nucleus"/>
    <property type="evidence" value="ECO:0007669"/>
    <property type="project" value="UniProtKB-SubCell"/>
</dbReference>
<dbReference type="EMBL" id="CM018050">
    <property type="protein sequence ID" value="KAA8518643.1"/>
    <property type="molecule type" value="Genomic_DNA"/>
</dbReference>
<evidence type="ECO:0000256" key="5">
    <source>
        <dbReference type="ARBA" id="ARBA00023163"/>
    </source>
</evidence>
<evidence type="ECO:0000256" key="1">
    <source>
        <dbReference type="ARBA" id="ARBA00004123"/>
    </source>
</evidence>
<dbReference type="AlphaFoldDB" id="A0A5J4ZIP2"/>
<evidence type="ECO:0000256" key="2">
    <source>
        <dbReference type="ARBA" id="ARBA00023015"/>
    </source>
</evidence>
<dbReference type="GO" id="GO:0045893">
    <property type="term" value="P:positive regulation of DNA-templated transcription"/>
    <property type="evidence" value="ECO:0007669"/>
    <property type="project" value="TreeGrafter"/>
</dbReference>
<dbReference type="InterPro" id="IPR001356">
    <property type="entry name" value="HD"/>
</dbReference>
<dbReference type="OrthoDB" id="6159439at2759"/>
<name>A0A5J4ZIP2_9ASTE</name>
<gene>
    <name evidence="13" type="ORF">F0562_016117</name>
</gene>
<keyword evidence="2 10" id="KW-0805">Transcription regulation</keyword>
<dbReference type="InterPro" id="IPR009057">
    <property type="entry name" value="Homeodomain-like_sf"/>
</dbReference>
<dbReference type="SUPFAM" id="SSF46689">
    <property type="entry name" value="Homeodomain-like"/>
    <property type="match status" value="1"/>
</dbReference>
<organism evidence="13 14">
    <name type="scientific">Nyssa sinensis</name>
    <dbReference type="NCBI Taxonomy" id="561372"/>
    <lineage>
        <taxon>Eukaryota</taxon>
        <taxon>Viridiplantae</taxon>
        <taxon>Streptophyta</taxon>
        <taxon>Embryophyta</taxon>
        <taxon>Tracheophyta</taxon>
        <taxon>Spermatophyta</taxon>
        <taxon>Magnoliopsida</taxon>
        <taxon>eudicotyledons</taxon>
        <taxon>Gunneridae</taxon>
        <taxon>Pentapetalae</taxon>
        <taxon>asterids</taxon>
        <taxon>Cornales</taxon>
        <taxon>Nyssaceae</taxon>
        <taxon>Nyssa</taxon>
    </lineage>
</organism>
<evidence type="ECO:0000256" key="6">
    <source>
        <dbReference type="ARBA" id="ARBA00023242"/>
    </source>
</evidence>
<dbReference type="PANTHER" id="PTHR24326">
    <property type="entry name" value="HOMEOBOX-LEUCINE ZIPPER PROTEIN"/>
    <property type="match status" value="1"/>
</dbReference>
<sequence length="225" mass="25648">MDWNGNLKPFVSLPENSFAFLCNYNCDHQYPGIEMKHPVVAQGSRAVVPAMEKKKRLTSEQLESLESSFQEEIKLDPERKMKLALELGLNPRQVAVWFQNRRARWKAKQLEHLYDALKRELNVVSREKHKLQEEVLALKAMLKEQAAANKKLAAVSAGYTEISGTEETVESTSVVNRSTSQTQKLQERSCHGQQIAENNFVFNIEDYTTVMLPAYWGVLPSSSHP</sequence>
<keyword evidence="5 10" id="KW-0804">Transcription</keyword>
<dbReference type="Proteomes" id="UP000325577">
    <property type="component" value="Linkage Group LG7"/>
</dbReference>
<comment type="subcellular location">
    <subcellularLocation>
        <location evidence="1 8 9">Nucleus</location>
    </subcellularLocation>
</comment>
<keyword evidence="11" id="KW-0175">Coiled coil</keyword>
<dbReference type="PANTHER" id="PTHR24326:SF591">
    <property type="entry name" value="HOMEOBOX-LEUCINE ZIPPER PROTEIN ATHB-51-RELATED"/>
    <property type="match status" value="1"/>
</dbReference>
<feature type="DNA-binding region" description="Homeobox" evidence="8">
    <location>
        <begin position="50"/>
        <end position="109"/>
    </location>
</feature>
<dbReference type="GO" id="GO:0000981">
    <property type="term" value="F:DNA-binding transcription factor activity, RNA polymerase II-specific"/>
    <property type="evidence" value="ECO:0007669"/>
    <property type="project" value="UniProtKB-UniRule"/>
</dbReference>
<evidence type="ECO:0000256" key="4">
    <source>
        <dbReference type="ARBA" id="ARBA00023155"/>
    </source>
</evidence>
<dbReference type="InterPro" id="IPR017970">
    <property type="entry name" value="Homeobox_CS"/>
</dbReference>
<reference evidence="13 14" key="1">
    <citation type="submission" date="2019-09" db="EMBL/GenBank/DDBJ databases">
        <title>A chromosome-level genome assembly of the Chinese tupelo Nyssa sinensis.</title>
        <authorList>
            <person name="Yang X."/>
            <person name="Kang M."/>
            <person name="Yang Y."/>
            <person name="Xiong H."/>
            <person name="Wang M."/>
            <person name="Zhang Z."/>
            <person name="Wang Z."/>
            <person name="Wu H."/>
            <person name="Ma T."/>
            <person name="Liu J."/>
            <person name="Xi Z."/>
        </authorList>
    </citation>
    <scope>NUCLEOTIDE SEQUENCE [LARGE SCALE GENOMIC DNA]</scope>
    <source>
        <strain evidence="13">J267</strain>
        <tissue evidence="13">Leaf</tissue>
    </source>
</reference>
<dbReference type="PROSITE" id="PS50071">
    <property type="entry name" value="HOMEOBOX_2"/>
    <property type="match status" value="1"/>
</dbReference>
<comment type="function">
    <text evidence="10">Transcription factor.</text>
</comment>
<dbReference type="PROSITE" id="PS00027">
    <property type="entry name" value="HOMEOBOX_1"/>
    <property type="match status" value="1"/>
</dbReference>
<evidence type="ECO:0000256" key="10">
    <source>
        <dbReference type="RuleBase" id="RU369038"/>
    </source>
</evidence>
<keyword evidence="3 8" id="KW-0238">DNA-binding</keyword>
<dbReference type="SMART" id="SM00389">
    <property type="entry name" value="HOX"/>
    <property type="match status" value="1"/>
</dbReference>
<evidence type="ECO:0000313" key="13">
    <source>
        <dbReference type="EMBL" id="KAA8518643.1"/>
    </source>
</evidence>
<dbReference type="InterPro" id="IPR000047">
    <property type="entry name" value="HTH_motif"/>
</dbReference>
<protein>
    <recommendedName>
        <fullName evidence="10">Homeobox-leucine zipper protein</fullName>
    </recommendedName>
    <alternativeName>
        <fullName evidence="10">HD-ZIP protein</fullName>
    </alternativeName>
    <alternativeName>
        <fullName evidence="10">Homeodomain transcription factor</fullName>
    </alternativeName>
</protein>
<feature type="coiled-coil region" evidence="11">
    <location>
        <begin position="100"/>
        <end position="148"/>
    </location>
</feature>
<evidence type="ECO:0000256" key="3">
    <source>
        <dbReference type="ARBA" id="ARBA00023125"/>
    </source>
</evidence>
<keyword evidence="4 8" id="KW-0371">Homeobox</keyword>
<feature type="domain" description="Homeobox" evidence="12">
    <location>
        <begin position="48"/>
        <end position="108"/>
    </location>
</feature>
<evidence type="ECO:0000259" key="12">
    <source>
        <dbReference type="PROSITE" id="PS50071"/>
    </source>
</evidence>
<dbReference type="GO" id="GO:0043565">
    <property type="term" value="F:sequence-specific DNA binding"/>
    <property type="evidence" value="ECO:0007669"/>
    <property type="project" value="TreeGrafter"/>
</dbReference>
<accession>A0A5J4ZIP2</accession>
<evidence type="ECO:0000256" key="8">
    <source>
        <dbReference type="PROSITE-ProRule" id="PRU00108"/>
    </source>
</evidence>
<evidence type="ECO:0000256" key="11">
    <source>
        <dbReference type="SAM" id="Coils"/>
    </source>
</evidence>
<comment type="similarity">
    <text evidence="7 10">Belongs to the HD-ZIP homeobox family. Class I subfamily.</text>
</comment>
<evidence type="ECO:0000256" key="9">
    <source>
        <dbReference type="RuleBase" id="RU000682"/>
    </source>
</evidence>
<dbReference type="PRINTS" id="PR00031">
    <property type="entry name" value="HTHREPRESSR"/>
</dbReference>